<accession>A0A0F8X1C0</accession>
<organism evidence="1">
    <name type="scientific">marine sediment metagenome</name>
    <dbReference type="NCBI Taxonomy" id="412755"/>
    <lineage>
        <taxon>unclassified sequences</taxon>
        <taxon>metagenomes</taxon>
        <taxon>ecological metagenomes</taxon>
    </lineage>
</organism>
<comment type="caution">
    <text evidence="1">The sequence shown here is derived from an EMBL/GenBank/DDBJ whole genome shotgun (WGS) entry which is preliminary data.</text>
</comment>
<gene>
    <name evidence="1" type="ORF">LCGC14_3082940</name>
</gene>
<reference evidence="1" key="1">
    <citation type="journal article" date="2015" name="Nature">
        <title>Complex archaea that bridge the gap between prokaryotes and eukaryotes.</title>
        <authorList>
            <person name="Spang A."/>
            <person name="Saw J.H."/>
            <person name="Jorgensen S.L."/>
            <person name="Zaremba-Niedzwiedzka K."/>
            <person name="Martijn J."/>
            <person name="Lind A.E."/>
            <person name="van Eijk R."/>
            <person name="Schleper C."/>
            <person name="Guy L."/>
            <person name="Ettema T.J."/>
        </authorList>
    </citation>
    <scope>NUCLEOTIDE SEQUENCE</scope>
</reference>
<evidence type="ECO:0000313" key="1">
    <source>
        <dbReference type="EMBL" id="KKK54615.1"/>
    </source>
</evidence>
<proteinExistence type="predicted"/>
<protein>
    <submittedName>
        <fullName evidence="1">Uncharacterized protein</fullName>
    </submittedName>
</protein>
<dbReference type="EMBL" id="LAZR01065909">
    <property type="protein sequence ID" value="KKK54615.1"/>
    <property type="molecule type" value="Genomic_DNA"/>
</dbReference>
<name>A0A0F8X1C0_9ZZZZ</name>
<sequence>MSHLQSFARGMRAYHDGDHALATEVLTPLSGGGDVPAKISRYYCAMAHRAIAVELIGSGGYAEAAGLSPAALGSLVILARPRYENNGYVTVDLDFMSL</sequence>
<dbReference type="AlphaFoldDB" id="A0A0F8X1C0"/>